<accession>A0AAW2YJE6</accession>
<evidence type="ECO:0000256" key="1">
    <source>
        <dbReference type="SAM" id="MobiDB-lite"/>
    </source>
</evidence>
<name>A0AAW2YJE6_9EUKA</name>
<dbReference type="Proteomes" id="UP001431209">
    <property type="component" value="Unassembled WGS sequence"/>
</dbReference>
<dbReference type="EMBL" id="JAOPGA020000118">
    <property type="protein sequence ID" value="KAL0476925.1"/>
    <property type="molecule type" value="Genomic_DNA"/>
</dbReference>
<feature type="region of interest" description="Disordered" evidence="1">
    <location>
        <begin position="230"/>
        <end position="274"/>
    </location>
</feature>
<organism evidence="2 3">
    <name type="scientific">Acrasis kona</name>
    <dbReference type="NCBI Taxonomy" id="1008807"/>
    <lineage>
        <taxon>Eukaryota</taxon>
        <taxon>Discoba</taxon>
        <taxon>Heterolobosea</taxon>
        <taxon>Tetramitia</taxon>
        <taxon>Eutetramitia</taxon>
        <taxon>Acrasidae</taxon>
        <taxon>Acrasis</taxon>
    </lineage>
</organism>
<evidence type="ECO:0000313" key="3">
    <source>
        <dbReference type="Proteomes" id="UP001431209"/>
    </source>
</evidence>
<dbReference type="AlphaFoldDB" id="A0AAW2YJE6"/>
<sequence length="274" mass="31563">MANTTFCFETTTQKETLIRMAAVDSKKRKSFKLSIKDYQRFEDILILLIYFDKDECFKPAVKDTFVNFDEIENKVKKFEVNVDNHKIEMMKITDYTEEIRFGVYPLANDGNDHKSRVLGFQLYGVSLDEKEIISLGRFVYIPKNGPLPKESGSKTNNLDDHYRYKTEMLRKTFGDLDDEGIKTELLLSELRIDNFIKQLKKSIYGWDERVNKIGEVDPDIDKAFDSLFDENKPNVTTHASDDEPLEDKGPTTPTSTLKRKIGPSTESPPSKKSG</sequence>
<feature type="compositionally biased region" description="Polar residues" evidence="1">
    <location>
        <begin position="264"/>
        <end position="274"/>
    </location>
</feature>
<reference evidence="2 3" key="1">
    <citation type="submission" date="2024-03" db="EMBL/GenBank/DDBJ databases">
        <title>The Acrasis kona genome and developmental transcriptomes reveal deep origins of eukaryotic multicellular pathways.</title>
        <authorList>
            <person name="Sheikh S."/>
            <person name="Fu C.-J."/>
            <person name="Brown M.W."/>
            <person name="Baldauf S.L."/>
        </authorList>
    </citation>
    <scope>NUCLEOTIDE SEQUENCE [LARGE SCALE GENOMIC DNA]</scope>
    <source>
        <strain evidence="2 3">ATCC MYA-3509</strain>
    </source>
</reference>
<gene>
    <name evidence="2" type="ORF">AKO1_006485</name>
</gene>
<comment type="caution">
    <text evidence="2">The sequence shown here is derived from an EMBL/GenBank/DDBJ whole genome shotgun (WGS) entry which is preliminary data.</text>
</comment>
<proteinExistence type="predicted"/>
<protein>
    <submittedName>
        <fullName evidence="2">Dhc-1</fullName>
    </submittedName>
</protein>
<evidence type="ECO:0000313" key="2">
    <source>
        <dbReference type="EMBL" id="KAL0476925.1"/>
    </source>
</evidence>
<keyword evidence="3" id="KW-1185">Reference proteome</keyword>